<dbReference type="SUPFAM" id="SSF53756">
    <property type="entry name" value="UDP-Glycosyltransferase/glycogen phosphorylase"/>
    <property type="match status" value="1"/>
</dbReference>
<name>A0ABS5Y1H9_9CYAN</name>
<dbReference type="Proteomes" id="UP001196661">
    <property type="component" value="Unassembled WGS sequence"/>
</dbReference>
<dbReference type="Gene3D" id="3.40.50.12580">
    <property type="match status" value="1"/>
</dbReference>
<dbReference type="InterPro" id="IPR043148">
    <property type="entry name" value="TagF_C"/>
</dbReference>
<evidence type="ECO:0000313" key="1">
    <source>
        <dbReference type="EMBL" id="MBT9311368.1"/>
    </source>
</evidence>
<organism evidence="1 2">
    <name type="scientific">Leptothoe kymatousa TAU-MAC 1615</name>
    <dbReference type="NCBI Taxonomy" id="2364775"/>
    <lineage>
        <taxon>Bacteria</taxon>
        <taxon>Bacillati</taxon>
        <taxon>Cyanobacteriota</taxon>
        <taxon>Cyanophyceae</taxon>
        <taxon>Nodosilineales</taxon>
        <taxon>Cymatolegaceae</taxon>
        <taxon>Leptothoe</taxon>
        <taxon>Leptothoe kymatousa</taxon>
    </lineage>
</organism>
<evidence type="ECO:0008006" key="3">
    <source>
        <dbReference type="Google" id="ProtNLM"/>
    </source>
</evidence>
<reference evidence="1 2" key="1">
    <citation type="journal article" date="2021" name="Mar. Drugs">
        <title>Genome Reduction and Secondary Metabolism of the Marine Sponge-Associated Cyanobacterium Leptothoe.</title>
        <authorList>
            <person name="Konstantinou D."/>
            <person name="Popin R.V."/>
            <person name="Fewer D.P."/>
            <person name="Sivonen K."/>
            <person name="Gkelis S."/>
        </authorList>
    </citation>
    <scope>NUCLEOTIDE SEQUENCE [LARGE SCALE GENOMIC DNA]</scope>
    <source>
        <strain evidence="1 2">TAU-MAC 1615</strain>
    </source>
</reference>
<proteinExistence type="predicted"/>
<dbReference type="RefSeq" id="WP_215617259.1">
    <property type="nucleotide sequence ID" value="NZ_JADOER010000004.1"/>
</dbReference>
<evidence type="ECO:0000313" key="2">
    <source>
        <dbReference type="Proteomes" id="UP001196661"/>
    </source>
</evidence>
<comment type="caution">
    <text evidence="1">The sequence shown here is derived from an EMBL/GenBank/DDBJ whole genome shotgun (WGS) entry which is preliminary data.</text>
</comment>
<keyword evidence="2" id="KW-1185">Reference proteome</keyword>
<sequence length="481" mass="55729">MDILVIESFSWNPHIETAGEIAIKESISGFKTGFCFIDIDNPDDCRFNHGNWYKRFFFIKKQQRIHQLKNILKRFGVDIIPSPVLPKSIDLAIEHFSTSFPHTLEELREYKYNNAELGLATTSSLITKTGALDPVLAEHLALTQKYLQSSATVYEKSLLLLSTYKPNKIISFNGRFACAKAIFEAAKQLNVAIEYHERGATYDRYEIFKKQPHDFQYIRQQIKEYWHLNDKNKKKVAHSFYKRRRQGDGIGWKSFTEQQEQGLTPTSAGKYRRAIYYSSSDDEFAAVGDLVKSPLFPTQRDAIHFLMTWVAKQDDYRLTIRVHPHLEKKNVRDRKWWNSLQGENVSVISSNSKVDSYALMTTADVVLAYNSTIGVESTYWGKPSILLGDSLYSGLDCVYEPKSRHELTTLLEKNKLTPLPKRNCLPYGYYFLRRGIKFQYYSPSDLFSGTFLNQYLGPEPGYYRLLKTIKKLLLNKTQKII</sequence>
<protein>
    <recommendedName>
        <fullName evidence="3">Capsule polysaccharide biosynthesis protein</fullName>
    </recommendedName>
</protein>
<dbReference type="EMBL" id="JADOER010000004">
    <property type="protein sequence ID" value="MBT9311368.1"/>
    <property type="molecule type" value="Genomic_DNA"/>
</dbReference>
<gene>
    <name evidence="1" type="ORF">IXB28_04055</name>
</gene>
<accession>A0ABS5Y1H9</accession>